<reference evidence="2" key="1">
    <citation type="submission" date="2019-05" db="EMBL/GenBank/DDBJ databases">
        <title>Annotation for the trematode Fasciolopsis buski.</title>
        <authorList>
            <person name="Choi Y.-J."/>
        </authorList>
    </citation>
    <scope>NUCLEOTIDE SEQUENCE</scope>
    <source>
        <strain evidence="2">HT</strain>
        <tissue evidence="2">Whole worm</tissue>
    </source>
</reference>
<keyword evidence="3" id="KW-1185">Reference proteome</keyword>
<name>A0A8E0RPM2_9TREM</name>
<dbReference type="EMBL" id="LUCM01007499">
    <property type="protein sequence ID" value="KAA0189832.1"/>
    <property type="molecule type" value="Genomic_DNA"/>
</dbReference>
<dbReference type="GO" id="GO:0030008">
    <property type="term" value="C:TRAPP complex"/>
    <property type="evidence" value="ECO:0007669"/>
    <property type="project" value="TreeGrafter"/>
</dbReference>
<proteinExistence type="predicted"/>
<dbReference type="Proteomes" id="UP000728185">
    <property type="component" value="Unassembled WGS sequence"/>
</dbReference>
<dbReference type="GO" id="GO:0005794">
    <property type="term" value="C:Golgi apparatus"/>
    <property type="evidence" value="ECO:0007669"/>
    <property type="project" value="TreeGrafter"/>
</dbReference>
<comment type="caution">
    <text evidence="2">The sequence shown here is derived from an EMBL/GenBank/DDBJ whole genome shotgun (WGS) entry which is preliminary data.</text>
</comment>
<accession>A0A8E0RPM2</accession>
<evidence type="ECO:0000256" key="1">
    <source>
        <dbReference type="SAM" id="MobiDB-lite"/>
    </source>
</evidence>
<sequence length="327" mass="36462">MSEQNIAALSPQKHQEDDYSSVESHVADSFGLSHGPPSDGERENTNIRSVQIDESNTQSKNRDLSSYFAGESGLDDPFEALFHSKSSTVKETSATAAKISTSAVAALGAQSVVNKPVTSLDLTTLNRLRQRDAWLPSEATREALMQHSHDQLLLDVPEIKPVLSSRDDETNTVSSGTESNKLSDPYRALLLNYLSDEATVDALRHVPNPIEQTTVGPENLKELITSGWYRVALEVTYRLLSNWGYSANQGGMVLTPFTAQIWLTRFALLIRIRNYEMAERELNTFGTLDAPNFYFEFSPDLYPGRCVSERRSAPVQDCRMEKVDRLL</sequence>
<protein>
    <submittedName>
        <fullName evidence="2">Uncharacterized protein</fullName>
    </submittedName>
</protein>
<feature type="compositionally biased region" description="Polar residues" evidence="1">
    <location>
        <begin position="46"/>
        <end position="59"/>
    </location>
</feature>
<dbReference type="OrthoDB" id="428342at2759"/>
<evidence type="ECO:0000313" key="3">
    <source>
        <dbReference type="Proteomes" id="UP000728185"/>
    </source>
</evidence>
<evidence type="ECO:0000313" key="2">
    <source>
        <dbReference type="EMBL" id="KAA0189832.1"/>
    </source>
</evidence>
<organism evidence="2 3">
    <name type="scientific">Fasciolopsis buskii</name>
    <dbReference type="NCBI Taxonomy" id="27845"/>
    <lineage>
        <taxon>Eukaryota</taxon>
        <taxon>Metazoa</taxon>
        <taxon>Spiralia</taxon>
        <taxon>Lophotrochozoa</taxon>
        <taxon>Platyhelminthes</taxon>
        <taxon>Trematoda</taxon>
        <taxon>Digenea</taxon>
        <taxon>Plagiorchiida</taxon>
        <taxon>Echinostomata</taxon>
        <taxon>Echinostomatoidea</taxon>
        <taxon>Fasciolidae</taxon>
        <taxon>Fasciolopsis</taxon>
    </lineage>
</organism>
<dbReference type="PANTHER" id="PTHR21581">
    <property type="entry name" value="D-ALANYL-D-ALANINE CARBOXYPEPTIDASE"/>
    <property type="match status" value="1"/>
</dbReference>
<gene>
    <name evidence="2" type="ORF">FBUS_10500</name>
</gene>
<dbReference type="AlphaFoldDB" id="A0A8E0RPM2"/>
<feature type="region of interest" description="Disordered" evidence="1">
    <location>
        <begin position="1"/>
        <end position="62"/>
    </location>
</feature>
<dbReference type="PANTHER" id="PTHR21581:SF6">
    <property type="entry name" value="TRAFFICKING PROTEIN PARTICLE COMPLEX SUBUNIT 12"/>
    <property type="match status" value="1"/>
</dbReference>